<proteinExistence type="predicted"/>
<dbReference type="Gene3D" id="3.30.530.20">
    <property type="match status" value="1"/>
</dbReference>
<name>A0A543BBE2_9MICO</name>
<evidence type="ECO:0000313" key="3">
    <source>
        <dbReference type="Proteomes" id="UP000317209"/>
    </source>
</evidence>
<dbReference type="Proteomes" id="UP000317209">
    <property type="component" value="Unassembled WGS sequence"/>
</dbReference>
<keyword evidence="3" id="KW-1185">Reference proteome</keyword>
<reference evidence="2 3" key="1">
    <citation type="submission" date="2019-06" db="EMBL/GenBank/DDBJ databases">
        <title>Sequencing the genomes of 1000 actinobacteria strains.</title>
        <authorList>
            <person name="Klenk H.-P."/>
        </authorList>
    </citation>
    <scope>NUCLEOTIDE SEQUENCE [LARGE SCALE GENOMIC DNA]</scope>
    <source>
        <strain evidence="2 3">DSM 20169</strain>
    </source>
</reference>
<evidence type="ECO:0000313" key="2">
    <source>
        <dbReference type="EMBL" id="TQL82171.1"/>
    </source>
</evidence>
<accession>A0A543BBE2</accession>
<dbReference type="EMBL" id="VFOX01000002">
    <property type="protein sequence ID" value="TQL82171.1"/>
    <property type="molecule type" value="Genomic_DNA"/>
</dbReference>
<dbReference type="InterPro" id="IPR047137">
    <property type="entry name" value="ORF3"/>
</dbReference>
<protein>
    <submittedName>
        <fullName evidence="2">Polyketide cyclase/dehydrase/lipid transport protein</fullName>
    </submittedName>
</protein>
<comment type="caution">
    <text evidence="2">The sequence shown here is derived from an EMBL/GenBank/DDBJ whole genome shotgun (WGS) entry which is preliminary data.</text>
</comment>
<evidence type="ECO:0000259" key="1">
    <source>
        <dbReference type="Pfam" id="PF03364"/>
    </source>
</evidence>
<dbReference type="OrthoDB" id="3695445at2"/>
<dbReference type="PANTHER" id="PTHR33824:SF7">
    <property type="entry name" value="POLYKETIDE CYCLASE_DEHYDRASE AND LIPID TRANSPORT SUPERFAMILY PROTEIN"/>
    <property type="match status" value="1"/>
</dbReference>
<dbReference type="InterPro" id="IPR023393">
    <property type="entry name" value="START-like_dom_sf"/>
</dbReference>
<dbReference type="SUPFAM" id="SSF55961">
    <property type="entry name" value="Bet v1-like"/>
    <property type="match status" value="1"/>
</dbReference>
<dbReference type="InterPro" id="IPR005031">
    <property type="entry name" value="COQ10_START"/>
</dbReference>
<dbReference type="PANTHER" id="PTHR33824">
    <property type="entry name" value="POLYKETIDE CYCLASE/DEHYDRASE AND LIPID TRANSPORT SUPERFAMILY PROTEIN"/>
    <property type="match status" value="1"/>
</dbReference>
<sequence>MVQIIETIDVDVPIGMAYDQWTRFESLPQFLDAVDSITPIDATHTRWTVSIGGAAQQFDVELTEQHPDEGLAWNSVGEAPTHAGVVAFHRLTEGSTRLTLQVDWEPAGFFEKIGVLTGAGARAVKKDLIHFKAFIESRSVGAGTGHGGADD</sequence>
<feature type="domain" description="Coenzyme Q-binding protein COQ10 START" evidence="1">
    <location>
        <begin position="10"/>
        <end position="131"/>
    </location>
</feature>
<dbReference type="CDD" id="cd07817">
    <property type="entry name" value="SRPBCC_8"/>
    <property type="match status" value="1"/>
</dbReference>
<dbReference type="AlphaFoldDB" id="A0A543BBE2"/>
<dbReference type="RefSeq" id="WP_141874107.1">
    <property type="nucleotide sequence ID" value="NZ_VFOX01000002.1"/>
</dbReference>
<organism evidence="2 3">
    <name type="scientific">Microbacterium saperdae</name>
    <dbReference type="NCBI Taxonomy" id="69368"/>
    <lineage>
        <taxon>Bacteria</taxon>
        <taxon>Bacillati</taxon>
        <taxon>Actinomycetota</taxon>
        <taxon>Actinomycetes</taxon>
        <taxon>Micrococcales</taxon>
        <taxon>Microbacteriaceae</taxon>
        <taxon>Microbacterium</taxon>
    </lineage>
</organism>
<gene>
    <name evidence="2" type="ORF">FB560_3654</name>
</gene>
<dbReference type="Pfam" id="PF03364">
    <property type="entry name" value="Polyketide_cyc"/>
    <property type="match status" value="1"/>
</dbReference>